<keyword evidence="8 12" id="KW-0256">Endoplasmic reticulum</keyword>
<dbReference type="GO" id="GO:0005789">
    <property type="term" value="C:endoplasmic reticulum membrane"/>
    <property type="evidence" value="ECO:0007669"/>
    <property type="project" value="UniProtKB-SubCell"/>
</dbReference>
<keyword evidence="6 12" id="KW-0808">Transferase</keyword>
<keyword evidence="7 12" id="KW-0812">Transmembrane</keyword>
<dbReference type="PANTHER" id="PTHR23072">
    <property type="entry name" value="PHOSPHATIDYLINOSITOL GLYCAN-RELATED"/>
    <property type="match status" value="1"/>
</dbReference>
<feature type="transmembrane region" description="Helical" evidence="12">
    <location>
        <begin position="817"/>
        <end position="839"/>
    </location>
</feature>
<reference evidence="14" key="1">
    <citation type="submission" date="2022-12" db="EMBL/GenBank/DDBJ databases">
        <authorList>
            <person name="Petersen C."/>
        </authorList>
    </citation>
    <scope>NUCLEOTIDE SEQUENCE</scope>
    <source>
        <strain evidence="14">IBT 17660</strain>
    </source>
</reference>
<evidence type="ECO:0000256" key="4">
    <source>
        <dbReference type="ARBA" id="ARBA00020830"/>
    </source>
</evidence>
<keyword evidence="9 12" id="KW-1133">Transmembrane helix</keyword>
<feature type="transmembrane region" description="Helical" evidence="12">
    <location>
        <begin position="649"/>
        <end position="667"/>
    </location>
</feature>
<comment type="caution">
    <text evidence="14">The sequence shown here is derived from an EMBL/GenBank/DDBJ whole genome shotgun (WGS) entry which is preliminary data.</text>
</comment>
<gene>
    <name evidence="14" type="ORF">N7530_002049</name>
</gene>
<accession>A0A9W9XB90</accession>
<reference evidence="14" key="2">
    <citation type="journal article" date="2023" name="IMA Fungus">
        <title>Comparative genomic study of the Penicillium genus elucidates a diverse pangenome and 15 lateral gene transfer events.</title>
        <authorList>
            <person name="Petersen C."/>
            <person name="Sorensen T."/>
            <person name="Nielsen M.R."/>
            <person name="Sondergaard T.E."/>
            <person name="Sorensen J.L."/>
            <person name="Fitzpatrick D.A."/>
            <person name="Frisvad J.C."/>
            <person name="Nielsen K.L."/>
        </authorList>
    </citation>
    <scope>NUCLEOTIDE SEQUENCE</scope>
    <source>
        <strain evidence="14">IBT 17660</strain>
    </source>
</reference>
<dbReference type="Gene3D" id="3.40.720.10">
    <property type="entry name" value="Alkaline Phosphatase, subunit A"/>
    <property type="match status" value="1"/>
</dbReference>
<dbReference type="GO" id="GO:0051267">
    <property type="term" value="F:CP2 mannose-ethanolamine phosphotransferase activity"/>
    <property type="evidence" value="ECO:0007669"/>
    <property type="project" value="TreeGrafter"/>
</dbReference>
<dbReference type="InterPro" id="IPR039527">
    <property type="entry name" value="PIGG/GPI7"/>
</dbReference>
<keyword evidence="5 12" id="KW-0337">GPI-anchor biosynthesis</keyword>
<evidence type="ECO:0000256" key="3">
    <source>
        <dbReference type="ARBA" id="ARBA00005315"/>
    </source>
</evidence>
<name>A0A9W9XB90_9EURO</name>
<evidence type="ECO:0000313" key="15">
    <source>
        <dbReference type="Proteomes" id="UP001147760"/>
    </source>
</evidence>
<evidence type="ECO:0000256" key="7">
    <source>
        <dbReference type="ARBA" id="ARBA00022692"/>
    </source>
</evidence>
<evidence type="ECO:0000256" key="11">
    <source>
        <dbReference type="ARBA" id="ARBA00023180"/>
    </source>
</evidence>
<proteinExistence type="inferred from homology"/>
<feature type="transmembrane region" description="Helical" evidence="12">
    <location>
        <begin position="572"/>
        <end position="590"/>
    </location>
</feature>
<dbReference type="OrthoDB" id="272139at2759"/>
<dbReference type="AlphaFoldDB" id="A0A9W9XB90"/>
<comment type="subcellular location">
    <subcellularLocation>
        <location evidence="1 12">Endoplasmic reticulum membrane</location>
        <topology evidence="1 12">Multi-pass membrane protein</topology>
    </subcellularLocation>
</comment>
<dbReference type="InterPro" id="IPR002591">
    <property type="entry name" value="Phosphodiest/P_Trfase"/>
</dbReference>
<dbReference type="InterPro" id="IPR037674">
    <property type="entry name" value="PIG-G_N"/>
</dbReference>
<evidence type="ECO:0000256" key="9">
    <source>
        <dbReference type="ARBA" id="ARBA00022989"/>
    </source>
</evidence>
<comment type="similarity">
    <text evidence="3 12">Belongs to the PIGG/PIGN/PIGO family. PIGG subfamily.</text>
</comment>
<evidence type="ECO:0000256" key="1">
    <source>
        <dbReference type="ARBA" id="ARBA00004477"/>
    </source>
</evidence>
<dbReference type="SUPFAM" id="SSF53649">
    <property type="entry name" value="Alkaline phosphatase-like"/>
    <property type="match status" value="1"/>
</dbReference>
<feature type="transmembrane region" description="Helical" evidence="12">
    <location>
        <begin position="535"/>
        <end position="552"/>
    </location>
</feature>
<protein>
    <recommendedName>
        <fullName evidence="4 12">GPI ethanolamine phosphate transferase 2</fullName>
    </recommendedName>
</protein>
<evidence type="ECO:0000259" key="13">
    <source>
        <dbReference type="Pfam" id="PF19316"/>
    </source>
</evidence>
<dbReference type="CDD" id="cd16024">
    <property type="entry name" value="GPI_EPT_2"/>
    <property type="match status" value="1"/>
</dbReference>
<feature type="transmembrane region" description="Helical" evidence="12">
    <location>
        <begin position="487"/>
        <end position="506"/>
    </location>
</feature>
<comment type="function">
    <text evidence="12">Ethanolamine phosphate transferase involved in glycosylphosphatidylinositol-anchor biosynthesis. Transfers ethanolamine phosphate to the GPI second mannose.</text>
</comment>
<dbReference type="EMBL" id="JAPWDO010000001">
    <property type="protein sequence ID" value="KAJ5487749.1"/>
    <property type="molecule type" value="Genomic_DNA"/>
</dbReference>
<feature type="transmembrane region" description="Helical" evidence="12">
    <location>
        <begin position="860"/>
        <end position="879"/>
    </location>
</feature>
<feature type="transmembrane region" description="Helical" evidence="12">
    <location>
        <begin position="12"/>
        <end position="30"/>
    </location>
</feature>
<dbReference type="InterPro" id="IPR045687">
    <property type="entry name" value="PIGG/GPI7_C"/>
</dbReference>
<dbReference type="Proteomes" id="UP001147760">
    <property type="component" value="Unassembled WGS sequence"/>
</dbReference>
<dbReference type="InterPro" id="IPR017850">
    <property type="entry name" value="Alkaline_phosphatase_core_sf"/>
</dbReference>
<evidence type="ECO:0000256" key="8">
    <source>
        <dbReference type="ARBA" id="ARBA00022824"/>
    </source>
</evidence>
<feature type="transmembrane region" description="Helical" evidence="12">
    <location>
        <begin position="769"/>
        <end position="790"/>
    </location>
</feature>
<dbReference type="PANTHER" id="PTHR23072:SF0">
    <property type="entry name" value="GPI ETHANOLAMINE PHOSPHATE TRANSFERASE 2"/>
    <property type="match status" value="1"/>
</dbReference>
<sequence>MALFRHTKMLLLFANIGIVLGVGVFMAGYFCPPPTLASDHNLEQAGLEKAGVDEYGPQSSPPFEKVVFMVIDALRSDFVYEEDSGFNFTRSLIKSGSAIPFTALAAPPTLTLSRIKAMTQGSGQSFLDAWLNVMHSADARRLVGEDTWLSRLKSERAPEKKMVYYGIDMWCMLYPEIWDRFETVDSFYLPNFSEVDSNVTRGLGSELDRDDYKGLVLHYLGLDNAAHFGGAGSSIVRAKQVEMDDVVRQIYSGLERLPHHKNTLFVLAGDHGMTENGNHGGDSAAEIASALVFISPKFKSLGMALPNPHPHSSEYNYYSVVNQVDIVPTLSTLLGVSIPVGSVGVYIDELLALFPQAGDQEGVLMRNAQQMISLLRLKYNLEMPADLGLCDGTCLCGSDRVRRVLCLWERFDSGEPGTAWSRDPDMQDALQLLKEICVEAQQVLGVPHTNLNFSRMGTGIALLSLVVVLLSSSLLFHHNKPNDSDRLIAGIFAVLQGATMFSSRLVAEEHHFWYWTSFAWVVYLGRSAPGKARTIVVFLALLHIAGQSLNPAAETPWGAGTFLHVVLDDNPLWLWILAAGAHVVAARTLSESINVALVVNRSASTLLVWFMCALTVLFKMSSTHTFNPELLDFLPPRLQSTFTGDVGDLALWTLWSGLLTLCILLLARRQSASVNHHSRQAILTAVVELANVYLRAQSRPKSLILFLIFDLQMQCLVSIFSTVDAKPSTISLTVLLLTQSAFFSGGRNNSLASLDMMNGYNGISHTDSMLNVILVSLQTILSNWIGPVWWSLAGLRLLSVTTISKTRASSLQAFVEYATYQALFSAIGALAMMVSCLWWRDDAVLWTVLAPKYVNSALWVAFHQWLVNGVLCAGLWFGVAM</sequence>
<feature type="domain" description="GPI ethanolamine phosphate transferase 2 C-terminal" evidence="13">
    <location>
        <begin position="450"/>
        <end position="876"/>
    </location>
</feature>
<keyword evidence="10 12" id="KW-0472">Membrane</keyword>
<evidence type="ECO:0000256" key="10">
    <source>
        <dbReference type="ARBA" id="ARBA00023136"/>
    </source>
</evidence>
<evidence type="ECO:0000256" key="12">
    <source>
        <dbReference type="RuleBase" id="RU367106"/>
    </source>
</evidence>
<evidence type="ECO:0000313" key="14">
    <source>
        <dbReference type="EMBL" id="KAJ5487749.1"/>
    </source>
</evidence>
<comment type="pathway">
    <text evidence="2 12">Glycolipid biosynthesis; glycosylphosphatidylinositol-anchor biosynthesis.</text>
</comment>
<feature type="transmembrane region" description="Helical" evidence="12">
    <location>
        <begin position="512"/>
        <end position="528"/>
    </location>
</feature>
<organism evidence="14 15">
    <name type="scientific">Penicillium desertorum</name>
    <dbReference type="NCBI Taxonomy" id="1303715"/>
    <lineage>
        <taxon>Eukaryota</taxon>
        <taxon>Fungi</taxon>
        <taxon>Dikarya</taxon>
        <taxon>Ascomycota</taxon>
        <taxon>Pezizomycotina</taxon>
        <taxon>Eurotiomycetes</taxon>
        <taxon>Eurotiomycetidae</taxon>
        <taxon>Eurotiales</taxon>
        <taxon>Aspergillaceae</taxon>
        <taxon>Penicillium</taxon>
    </lineage>
</organism>
<keyword evidence="15" id="KW-1185">Reference proteome</keyword>
<dbReference type="Pfam" id="PF19316">
    <property type="entry name" value="PIGO_PIGG"/>
    <property type="match status" value="1"/>
</dbReference>
<keyword evidence="11" id="KW-0325">Glycoprotein</keyword>
<dbReference type="GO" id="GO:0006506">
    <property type="term" value="P:GPI anchor biosynthetic process"/>
    <property type="evidence" value="ECO:0007669"/>
    <property type="project" value="UniProtKB-KW"/>
</dbReference>
<evidence type="ECO:0000256" key="5">
    <source>
        <dbReference type="ARBA" id="ARBA00022502"/>
    </source>
</evidence>
<evidence type="ECO:0000256" key="2">
    <source>
        <dbReference type="ARBA" id="ARBA00004687"/>
    </source>
</evidence>
<dbReference type="Pfam" id="PF01663">
    <property type="entry name" value="Phosphodiest"/>
    <property type="match status" value="1"/>
</dbReference>
<feature type="transmembrane region" description="Helical" evidence="12">
    <location>
        <begin position="602"/>
        <end position="621"/>
    </location>
</feature>
<feature type="transmembrane region" description="Helical" evidence="12">
    <location>
        <begin position="456"/>
        <end position="475"/>
    </location>
</feature>
<evidence type="ECO:0000256" key="6">
    <source>
        <dbReference type="ARBA" id="ARBA00022679"/>
    </source>
</evidence>